<comment type="similarity">
    <text evidence="6">Belongs to the CTF8 family.</text>
</comment>
<organism evidence="7 8">
    <name type="scientific">Acrodontium crateriforme</name>
    <dbReference type="NCBI Taxonomy" id="150365"/>
    <lineage>
        <taxon>Eukaryota</taxon>
        <taxon>Fungi</taxon>
        <taxon>Dikarya</taxon>
        <taxon>Ascomycota</taxon>
        <taxon>Pezizomycotina</taxon>
        <taxon>Dothideomycetes</taxon>
        <taxon>Dothideomycetidae</taxon>
        <taxon>Mycosphaerellales</taxon>
        <taxon>Teratosphaeriaceae</taxon>
        <taxon>Acrodontium</taxon>
    </lineage>
</organism>
<keyword evidence="3" id="KW-0238">DNA-binding</keyword>
<comment type="subcellular location">
    <subcellularLocation>
        <location evidence="1">Nucleus</location>
    </subcellularLocation>
</comment>
<dbReference type="GO" id="GO:0007064">
    <property type="term" value="P:mitotic sister chromatid cohesion"/>
    <property type="evidence" value="ECO:0007669"/>
    <property type="project" value="InterPro"/>
</dbReference>
<gene>
    <name evidence="7" type="ORF">R9X50_00686300</name>
</gene>
<dbReference type="InterPro" id="IPR018607">
    <property type="entry name" value="Ctf8"/>
</dbReference>
<evidence type="ECO:0000256" key="6">
    <source>
        <dbReference type="ARBA" id="ARBA00038447"/>
    </source>
</evidence>
<evidence type="ECO:0000256" key="5">
    <source>
        <dbReference type="ARBA" id="ARBA00023306"/>
    </source>
</evidence>
<keyword evidence="2" id="KW-0235">DNA replication</keyword>
<evidence type="ECO:0000313" key="8">
    <source>
        <dbReference type="Proteomes" id="UP001303373"/>
    </source>
</evidence>
<dbReference type="Pfam" id="PF09696">
    <property type="entry name" value="Ctf8"/>
    <property type="match status" value="1"/>
</dbReference>
<keyword evidence="4" id="KW-0539">Nucleus</keyword>
<dbReference type="GO" id="GO:0003677">
    <property type="term" value="F:DNA binding"/>
    <property type="evidence" value="ECO:0007669"/>
    <property type="project" value="UniProtKB-KW"/>
</dbReference>
<accession>A0AAQ3MAG0</accession>
<proteinExistence type="inferred from homology"/>
<dbReference type="PANTHER" id="PTHR28605:SF1">
    <property type="entry name" value="CHROMOSOME TRANSMISSION FIDELITY FACTOR 8"/>
    <property type="match status" value="1"/>
</dbReference>
<evidence type="ECO:0000256" key="2">
    <source>
        <dbReference type="ARBA" id="ARBA00022705"/>
    </source>
</evidence>
<keyword evidence="5" id="KW-0131">Cell cycle</keyword>
<dbReference type="GO" id="GO:0031390">
    <property type="term" value="C:Ctf18 RFC-like complex"/>
    <property type="evidence" value="ECO:0007669"/>
    <property type="project" value="InterPro"/>
</dbReference>
<name>A0AAQ3MAG0_9PEZI</name>
<dbReference type="GO" id="GO:0006260">
    <property type="term" value="P:DNA replication"/>
    <property type="evidence" value="ECO:0007669"/>
    <property type="project" value="UniProtKB-KW"/>
</dbReference>
<protein>
    <recommendedName>
        <fullName evidence="9">Chromosome transmission fidelity protein 8</fullName>
    </recommendedName>
</protein>
<sequence length="158" mass="17604">MPSIPIYPPRTGTTTGFQASGQKINLQTNTQNPLPTILQTPSGLALIEIQGTVNTQNLASDERNVGWLDFPLYDPQQPDDQTWMKKALLFVGKHQRLTGEVKKLPKPLGVLRRRQGEDSEEGLEFVDVVRYKVLFAHRPEPIGWKGAGTDDLDGEVEV</sequence>
<reference evidence="7 8" key="1">
    <citation type="submission" date="2023-11" db="EMBL/GenBank/DDBJ databases">
        <title>An acidophilic fungus is an integral part of prey digestion in a carnivorous sundew plant.</title>
        <authorList>
            <person name="Tsai I.J."/>
        </authorList>
    </citation>
    <scope>NUCLEOTIDE SEQUENCE [LARGE SCALE GENOMIC DNA]</scope>
    <source>
        <strain evidence="7">169a</strain>
    </source>
</reference>
<dbReference type="PANTHER" id="PTHR28605">
    <property type="entry name" value="CTF8, CHROMOSOME TRANSMISSION FIDELITY FACTOR 8 HOMOLOG (S. CEREVISIAE)"/>
    <property type="match status" value="1"/>
</dbReference>
<dbReference type="Proteomes" id="UP001303373">
    <property type="component" value="Chromosome 12"/>
</dbReference>
<evidence type="ECO:0000313" key="7">
    <source>
        <dbReference type="EMBL" id="WPH03980.1"/>
    </source>
</evidence>
<keyword evidence="8" id="KW-1185">Reference proteome</keyword>
<evidence type="ECO:0000256" key="3">
    <source>
        <dbReference type="ARBA" id="ARBA00023125"/>
    </source>
</evidence>
<dbReference type="AlphaFoldDB" id="A0AAQ3MAG0"/>
<evidence type="ECO:0008006" key="9">
    <source>
        <dbReference type="Google" id="ProtNLM"/>
    </source>
</evidence>
<evidence type="ECO:0000256" key="4">
    <source>
        <dbReference type="ARBA" id="ARBA00023242"/>
    </source>
</evidence>
<evidence type="ECO:0000256" key="1">
    <source>
        <dbReference type="ARBA" id="ARBA00004123"/>
    </source>
</evidence>
<dbReference type="EMBL" id="CP138591">
    <property type="protein sequence ID" value="WPH03980.1"/>
    <property type="molecule type" value="Genomic_DNA"/>
</dbReference>